<comment type="similarity">
    <text evidence="1">Belongs to the leucine-binding protein family.</text>
</comment>
<gene>
    <name evidence="6" type="ORF">DFH01_10285</name>
</gene>
<dbReference type="EMBL" id="QGNA01000002">
    <property type="protein sequence ID" value="PWS37235.1"/>
    <property type="molecule type" value="Genomic_DNA"/>
</dbReference>
<dbReference type="PROSITE" id="PS51318">
    <property type="entry name" value="TAT"/>
    <property type="match status" value="1"/>
</dbReference>
<feature type="domain" description="Leucine-binding protein" evidence="5">
    <location>
        <begin position="31"/>
        <end position="371"/>
    </location>
</feature>
<dbReference type="InterPro" id="IPR028082">
    <property type="entry name" value="Peripla_BP_I"/>
</dbReference>
<dbReference type="Gene3D" id="3.40.50.2300">
    <property type="match status" value="2"/>
</dbReference>
<evidence type="ECO:0000256" key="1">
    <source>
        <dbReference type="ARBA" id="ARBA00010062"/>
    </source>
</evidence>
<dbReference type="OrthoDB" id="7374472at2"/>
<feature type="chain" id="PRO_5016382820" description="Leucine-binding protein domain-containing protein" evidence="4">
    <location>
        <begin position="26"/>
        <end position="388"/>
    </location>
</feature>
<dbReference type="GO" id="GO:0006865">
    <property type="term" value="P:amino acid transport"/>
    <property type="evidence" value="ECO:0007669"/>
    <property type="project" value="UniProtKB-KW"/>
</dbReference>
<dbReference type="InterPro" id="IPR051010">
    <property type="entry name" value="BCAA_transport"/>
</dbReference>
<comment type="caution">
    <text evidence="6">The sequence shown here is derived from an EMBL/GenBank/DDBJ whole genome shotgun (WGS) entry which is preliminary data.</text>
</comment>
<dbReference type="Pfam" id="PF13458">
    <property type="entry name" value="Peripla_BP_6"/>
    <property type="match status" value="1"/>
</dbReference>
<name>A0A317FED5_9PROT</name>
<dbReference type="PANTHER" id="PTHR30483:SF6">
    <property type="entry name" value="PERIPLASMIC BINDING PROTEIN OF ABC TRANSPORTER FOR NATURAL AMINO ACIDS"/>
    <property type="match status" value="1"/>
</dbReference>
<sequence>MSKLHRRTFVATLAAGLAGAGGARAQGGTATLGILTALSGPLAAPGRFQMNGFNLARDELNEAGGIEVGGRRLRVELKVYDTRGNPAEGASSMQRLTTVDRVPVVLGELSSGVVPAVAPIAEENEVPFIMTVPTGPGLTKQRNRWVFRVNAHNDMLGKALADFVAQRDWKPIAFIAWNNDAGRGGVRGMQEALPQGFPIAYTGYFNVGEVDFSAHITNIRNSGAKAVMLFMDEEPGSLAISQIRAAGLPVQLIGTLAMGSDRFLARLDAQRLNGMVQYNAFPPNAPIPRIQAFSQRYRARFNEEAHGFAAQSYDGLMVAAAAIRAAGSLQGSRIRDALARIEHQGVTGLIKFDAEGQAHPPVYVTEWCADGKRSILYPAELAAGCGAG</sequence>
<organism evidence="6 7">
    <name type="scientific">Falsiroseomonas bella</name>
    <dbReference type="NCBI Taxonomy" id="2184016"/>
    <lineage>
        <taxon>Bacteria</taxon>
        <taxon>Pseudomonadati</taxon>
        <taxon>Pseudomonadota</taxon>
        <taxon>Alphaproteobacteria</taxon>
        <taxon>Acetobacterales</taxon>
        <taxon>Roseomonadaceae</taxon>
        <taxon>Falsiroseomonas</taxon>
    </lineage>
</organism>
<keyword evidence="3" id="KW-0813">Transport</keyword>
<dbReference type="PANTHER" id="PTHR30483">
    <property type="entry name" value="LEUCINE-SPECIFIC-BINDING PROTEIN"/>
    <property type="match status" value="1"/>
</dbReference>
<dbReference type="InterPro" id="IPR028081">
    <property type="entry name" value="Leu-bd"/>
</dbReference>
<evidence type="ECO:0000256" key="4">
    <source>
        <dbReference type="SAM" id="SignalP"/>
    </source>
</evidence>
<dbReference type="SUPFAM" id="SSF53822">
    <property type="entry name" value="Periplasmic binding protein-like I"/>
    <property type="match status" value="1"/>
</dbReference>
<keyword evidence="3" id="KW-0029">Amino-acid transport</keyword>
<evidence type="ECO:0000259" key="5">
    <source>
        <dbReference type="Pfam" id="PF13458"/>
    </source>
</evidence>
<dbReference type="AlphaFoldDB" id="A0A317FED5"/>
<dbReference type="RefSeq" id="WP_109870344.1">
    <property type="nucleotide sequence ID" value="NZ_QGNA01000002.1"/>
</dbReference>
<dbReference type="Proteomes" id="UP000245765">
    <property type="component" value="Unassembled WGS sequence"/>
</dbReference>
<evidence type="ECO:0000256" key="2">
    <source>
        <dbReference type="ARBA" id="ARBA00022729"/>
    </source>
</evidence>
<keyword evidence="7" id="KW-1185">Reference proteome</keyword>
<evidence type="ECO:0000313" key="7">
    <source>
        <dbReference type="Proteomes" id="UP000245765"/>
    </source>
</evidence>
<protein>
    <recommendedName>
        <fullName evidence="5">Leucine-binding protein domain-containing protein</fullName>
    </recommendedName>
</protein>
<feature type="signal peptide" evidence="4">
    <location>
        <begin position="1"/>
        <end position="25"/>
    </location>
</feature>
<dbReference type="InterPro" id="IPR006311">
    <property type="entry name" value="TAT_signal"/>
</dbReference>
<keyword evidence="2 4" id="KW-0732">Signal</keyword>
<evidence type="ECO:0000313" key="6">
    <source>
        <dbReference type="EMBL" id="PWS37235.1"/>
    </source>
</evidence>
<reference evidence="7" key="1">
    <citation type="submission" date="2018-05" db="EMBL/GenBank/DDBJ databases">
        <authorList>
            <person name="Du Z."/>
            <person name="Wang X."/>
        </authorList>
    </citation>
    <scope>NUCLEOTIDE SEQUENCE [LARGE SCALE GENOMIC DNA]</scope>
    <source>
        <strain evidence="7">CQN31</strain>
    </source>
</reference>
<evidence type="ECO:0000256" key="3">
    <source>
        <dbReference type="ARBA" id="ARBA00022970"/>
    </source>
</evidence>
<proteinExistence type="inferred from homology"/>
<accession>A0A317FED5</accession>